<comment type="cofactor">
    <cofactor evidence="10">
        <name>Mg(2+)</name>
        <dbReference type="ChEBI" id="CHEBI:18420"/>
    </cofactor>
    <text evidence="10">Binds 1 Mg(2+) ion per subunit.</text>
</comment>
<dbReference type="RefSeq" id="WP_206292868.1">
    <property type="nucleotide sequence ID" value="NZ_CP063458.1"/>
</dbReference>
<dbReference type="GO" id="GO:0036220">
    <property type="term" value="F:ITP diphosphatase activity"/>
    <property type="evidence" value="ECO:0007669"/>
    <property type="project" value="UniProtKB-UniRule"/>
</dbReference>
<dbReference type="GO" id="GO:0035870">
    <property type="term" value="F:dITP diphosphatase activity"/>
    <property type="evidence" value="ECO:0007669"/>
    <property type="project" value="UniProtKB-UniRule"/>
</dbReference>
<evidence type="ECO:0000256" key="4">
    <source>
        <dbReference type="ARBA" id="ARBA00022741"/>
    </source>
</evidence>
<dbReference type="GO" id="GO:0036222">
    <property type="term" value="F:XTP diphosphatase activity"/>
    <property type="evidence" value="ECO:0007669"/>
    <property type="project" value="UniProtKB-UniRule"/>
</dbReference>
<reference evidence="12 13" key="1">
    <citation type="submission" date="2020-10" db="EMBL/GenBank/DDBJ databases">
        <title>Wide distribution of Phycisphaera-like planctomycetes from WD2101 soil group in peatlands and genome analysis of the first cultivated representative.</title>
        <authorList>
            <person name="Dedysh S.N."/>
            <person name="Beletsky A.V."/>
            <person name="Ivanova A."/>
            <person name="Kulichevskaya I.S."/>
            <person name="Suzina N.E."/>
            <person name="Philippov D.A."/>
            <person name="Rakitin A.L."/>
            <person name="Mardanov A.V."/>
            <person name="Ravin N.V."/>
        </authorList>
    </citation>
    <scope>NUCLEOTIDE SEQUENCE [LARGE SCALE GENOMIC DNA]</scope>
    <source>
        <strain evidence="12 13">M1803</strain>
    </source>
</reference>
<evidence type="ECO:0000256" key="1">
    <source>
        <dbReference type="ARBA" id="ARBA00008023"/>
    </source>
</evidence>
<evidence type="ECO:0000256" key="6">
    <source>
        <dbReference type="ARBA" id="ARBA00022842"/>
    </source>
</evidence>
<keyword evidence="5 10" id="KW-0378">Hydrolase</keyword>
<keyword evidence="6 10" id="KW-0460">Magnesium</keyword>
<feature type="binding site" evidence="10">
    <location>
        <begin position="160"/>
        <end position="163"/>
    </location>
    <ligand>
        <name>substrate</name>
    </ligand>
</feature>
<evidence type="ECO:0000256" key="8">
    <source>
        <dbReference type="ARBA" id="ARBA00051875"/>
    </source>
</evidence>
<name>A0A7M2WWN8_9BACT</name>
<dbReference type="GO" id="GO:0009117">
    <property type="term" value="P:nucleotide metabolic process"/>
    <property type="evidence" value="ECO:0007669"/>
    <property type="project" value="UniProtKB-KW"/>
</dbReference>
<dbReference type="Gene3D" id="3.90.950.10">
    <property type="match status" value="1"/>
</dbReference>
<keyword evidence="4 10" id="KW-0547">Nucleotide-binding</keyword>
<evidence type="ECO:0000313" key="12">
    <source>
        <dbReference type="EMBL" id="QOV89809.1"/>
    </source>
</evidence>
<evidence type="ECO:0000256" key="10">
    <source>
        <dbReference type="HAMAP-Rule" id="MF_01405"/>
    </source>
</evidence>
<feature type="binding site" evidence="10">
    <location>
        <begin position="11"/>
        <end position="16"/>
    </location>
    <ligand>
        <name>substrate</name>
    </ligand>
</feature>
<dbReference type="AlphaFoldDB" id="A0A7M2WWN8"/>
<dbReference type="InterPro" id="IPR020922">
    <property type="entry name" value="dITP/XTP_pyrophosphatase"/>
</dbReference>
<gene>
    <name evidence="12" type="primary">rdgB</name>
    <name evidence="12" type="ORF">IPV69_00090</name>
</gene>
<dbReference type="InterPro" id="IPR029001">
    <property type="entry name" value="ITPase-like_fam"/>
</dbReference>
<evidence type="ECO:0000256" key="9">
    <source>
        <dbReference type="ARBA" id="ARBA00052017"/>
    </source>
</evidence>
<dbReference type="EC" id="3.6.1.66" evidence="10"/>
<proteinExistence type="inferred from homology"/>
<feature type="binding site" evidence="10">
    <location>
        <begin position="188"/>
        <end position="189"/>
    </location>
    <ligand>
        <name>substrate</name>
    </ligand>
</feature>
<dbReference type="GO" id="GO:0000166">
    <property type="term" value="F:nucleotide binding"/>
    <property type="evidence" value="ECO:0007669"/>
    <property type="project" value="UniProtKB-KW"/>
</dbReference>
<evidence type="ECO:0000256" key="2">
    <source>
        <dbReference type="ARBA" id="ARBA00011738"/>
    </source>
</evidence>
<dbReference type="Proteomes" id="UP000593765">
    <property type="component" value="Chromosome"/>
</dbReference>
<feature type="active site" description="Proton acceptor" evidence="10">
    <location>
        <position position="73"/>
    </location>
</feature>
<keyword evidence="13" id="KW-1185">Reference proteome</keyword>
<evidence type="ECO:0000256" key="5">
    <source>
        <dbReference type="ARBA" id="ARBA00022801"/>
    </source>
</evidence>
<feature type="binding site" evidence="10">
    <location>
        <position position="183"/>
    </location>
    <ligand>
        <name>substrate</name>
    </ligand>
</feature>
<dbReference type="CDD" id="cd00515">
    <property type="entry name" value="HAM1"/>
    <property type="match status" value="1"/>
</dbReference>
<dbReference type="GO" id="GO:0046872">
    <property type="term" value="F:metal ion binding"/>
    <property type="evidence" value="ECO:0007669"/>
    <property type="project" value="UniProtKB-KW"/>
</dbReference>
<comment type="catalytic activity">
    <reaction evidence="8 10">
        <text>dITP + H2O = dIMP + diphosphate + H(+)</text>
        <dbReference type="Rhea" id="RHEA:28342"/>
        <dbReference type="ChEBI" id="CHEBI:15377"/>
        <dbReference type="ChEBI" id="CHEBI:15378"/>
        <dbReference type="ChEBI" id="CHEBI:33019"/>
        <dbReference type="ChEBI" id="CHEBI:61194"/>
        <dbReference type="ChEBI" id="CHEBI:61382"/>
        <dbReference type="EC" id="3.6.1.66"/>
    </reaction>
</comment>
<dbReference type="PANTHER" id="PTHR11067">
    <property type="entry name" value="INOSINE TRIPHOSPHATE PYROPHOSPHATASE/HAM1 PROTEIN"/>
    <property type="match status" value="1"/>
</dbReference>
<dbReference type="FunFam" id="3.90.950.10:FF:000001">
    <property type="entry name" value="dITP/XTP pyrophosphatase"/>
    <property type="match status" value="1"/>
</dbReference>
<dbReference type="KEGG" id="hbs:IPV69_00090"/>
<evidence type="ECO:0000256" key="3">
    <source>
        <dbReference type="ARBA" id="ARBA00022723"/>
    </source>
</evidence>
<dbReference type="SUPFAM" id="SSF52972">
    <property type="entry name" value="ITPase-like"/>
    <property type="match status" value="1"/>
</dbReference>
<dbReference type="EMBL" id="CP063458">
    <property type="protein sequence ID" value="QOV89809.1"/>
    <property type="molecule type" value="Genomic_DNA"/>
</dbReference>
<feature type="binding site" evidence="10">
    <location>
        <position position="74"/>
    </location>
    <ligand>
        <name>substrate</name>
    </ligand>
</feature>
<dbReference type="GO" id="GO:0005829">
    <property type="term" value="C:cytosol"/>
    <property type="evidence" value="ECO:0007669"/>
    <property type="project" value="TreeGrafter"/>
</dbReference>
<dbReference type="PANTHER" id="PTHR11067:SF9">
    <property type="entry name" value="INOSINE TRIPHOSPHATE PYROPHOSPHATASE"/>
    <property type="match status" value="1"/>
</dbReference>
<protein>
    <recommendedName>
        <fullName evidence="10">dITP/XTP pyrophosphatase</fullName>
        <ecNumber evidence="10">3.6.1.66</ecNumber>
    </recommendedName>
    <alternativeName>
        <fullName evidence="10">Non-canonical purine NTP pyrophosphatase</fullName>
    </alternativeName>
    <alternativeName>
        <fullName evidence="10">Non-standard purine NTP pyrophosphatase</fullName>
    </alternativeName>
    <alternativeName>
        <fullName evidence="10">Nucleoside-triphosphate diphosphatase</fullName>
    </alternativeName>
    <alternativeName>
        <fullName evidence="10">Nucleoside-triphosphate pyrophosphatase</fullName>
        <shortName evidence="10">NTPase</shortName>
    </alternativeName>
</protein>
<keyword evidence="3 10" id="KW-0479">Metal-binding</keyword>
<sequence length="206" mass="22131">MSPPKRILIATGNAHKVKEFRQMLASESLTWDDLSSHPNAIAVDETGETFHDNACLKASDYARQFDTWALADDSGLEVDALGGKPGVHSARWAEMNKAGKGDADNNALLLRQLDAVPDDRRTGRFVCELALSDPSGKIVLSARGTVEGTILRSPRGTNGFGYDPLFLVPGLGLTTAELPSDQKHALSHRGNALRVLRSLMLDAGLA</sequence>
<comment type="similarity">
    <text evidence="1 10 11">Belongs to the HAM1 NTPase family.</text>
</comment>
<dbReference type="GO" id="GO:0009146">
    <property type="term" value="P:purine nucleoside triphosphate catabolic process"/>
    <property type="evidence" value="ECO:0007669"/>
    <property type="project" value="UniProtKB-UniRule"/>
</dbReference>
<comment type="function">
    <text evidence="10">Pyrophosphatase that catalyzes the hydrolysis of nucleoside triphosphates to their monophosphate derivatives, with a high preference for the non-canonical purine nucleotides XTP (xanthosine triphosphate), dITP (deoxyinosine triphosphate) and ITP. Seems to function as a house-cleaning enzyme that removes non-canonical purine nucleotides from the nucleotide pool, thus preventing their incorporation into DNA/RNA and avoiding chromosomal lesions.</text>
</comment>
<evidence type="ECO:0000313" key="13">
    <source>
        <dbReference type="Proteomes" id="UP000593765"/>
    </source>
</evidence>
<feature type="binding site" evidence="10">
    <location>
        <position position="44"/>
    </location>
    <ligand>
        <name>Mg(2+)</name>
        <dbReference type="ChEBI" id="CHEBI:18420"/>
    </ligand>
</feature>
<feature type="binding site" evidence="10">
    <location>
        <position position="73"/>
    </location>
    <ligand>
        <name>Mg(2+)</name>
        <dbReference type="ChEBI" id="CHEBI:18420"/>
    </ligand>
</feature>
<evidence type="ECO:0000256" key="7">
    <source>
        <dbReference type="ARBA" id="ARBA00023080"/>
    </source>
</evidence>
<comment type="catalytic activity">
    <reaction evidence="10">
        <text>ITP + H2O = IMP + diphosphate + H(+)</text>
        <dbReference type="Rhea" id="RHEA:29399"/>
        <dbReference type="ChEBI" id="CHEBI:15377"/>
        <dbReference type="ChEBI" id="CHEBI:15378"/>
        <dbReference type="ChEBI" id="CHEBI:33019"/>
        <dbReference type="ChEBI" id="CHEBI:58053"/>
        <dbReference type="ChEBI" id="CHEBI:61402"/>
        <dbReference type="EC" id="3.6.1.66"/>
    </reaction>
</comment>
<accession>A0A7M2WWN8</accession>
<comment type="subunit">
    <text evidence="2 10">Homodimer.</text>
</comment>
<dbReference type="GO" id="GO:0017111">
    <property type="term" value="F:ribonucleoside triphosphate phosphatase activity"/>
    <property type="evidence" value="ECO:0007669"/>
    <property type="project" value="InterPro"/>
</dbReference>
<dbReference type="Pfam" id="PF01725">
    <property type="entry name" value="Ham1p_like"/>
    <property type="match status" value="1"/>
</dbReference>
<dbReference type="NCBIfam" id="TIGR00042">
    <property type="entry name" value="RdgB/HAM1 family non-canonical purine NTP pyrophosphatase"/>
    <property type="match status" value="1"/>
</dbReference>
<dbReference type="HAMAP" id="MF_01405">
    <property type="entry name" value="Non_canon_purine_NTPase"/>
    <property type="match status" value="1"/>
</dbReference>
<dbReference type="InterPro" id="IPR002637">
    <property type="entry name" value="RdgB/HAM1"/>
</dbReference>
<organism evidence="12 13">
    <name type="scientific">Humisphaera borealis</name>
    <dbReference type="NCBI Taxonomy" id="2807512"/>
    <lineage>
        <taxon>Bacteria</taxon>
        <taxon>Pseudomonadati</taxon>
        <taxon>Planctomycetota</taxon>
        <taxon>Phycisphaerae</taxon>
        <taxon>Tepidisphaerales</taxon>
        <taxon>Tepidisphaeraceae</taxon>
        <taxon>Humisphaera</taxon>
    </lineage>
</organism>
<keyword evidence="7 10" id="KW-0546">Nucleotide metabolism</keyword>
<comment type="catalytic activity">
    <reaction evidence="9 10">
        <text>XTP + H2O = XMP + diphosphate + H(+)</text>
        <dbReference type="Rhea" id="RHEA:28610"/>
        <dbReference type="ChEBI" id="CHEBI:15377"/>
        <dbReference type="ChEBI" id="CHEBI:15378"/>
        <dbReference type="ChEBI" id="CHEBI:33019"/>
        <dbReference type="ChEBI" id="CHEBI:57464"/>
        <dbReference type="ChEBI" id="CHEBI:61314"/>
        <dbReference type="EC" id="3.6.1.66"/>
    </reaction>
</comment>
<evidence type="ECO:0000256" key="11">
    <source>
        <dbReference type="RuleBase" id="RU003781"/>
    </source>
</evidence>